<dbReference type="EMBL" id="CM055738">
    <property type="protein sequence ID" value="KAJ8004388.1"/>
    <property type="molecule type" value="Genomic_DNA"/>
</dbReference>
<sequence length="320" mass="34970">MATTLGLIGGNGGGPFEFTGFNNGATLKKIGVAVGGWQIKAVRVELTDGRVSTFGDGSTFSEFEFSLGERITKLSLWGNGAGTRLGGIRFWTSKGREFFQYMNSWGLKTEYSIDVGSGVCLGVQGRCGSDIDCMGFLFINSIKTSVLTNMHYPDLALYKPQVKKEYIKSVSYHNNTTSPQEQSIQYSRSVTKTSSWSTTNKIEHNFSVSVKAGIPDLFEVSAGYSLTVGKEQTSSMTNEETITEADNTTVKIPPGKTVRVEMSVGRAVIDLNYSATVKVTCLNGSELVFPSTGNYNDLKLRQQQKFQNVLYISAERAFSL</sequence>
<accession>A0ACC2GLP7</accession>
<protein>
    <submittedName>
        <fullName evidence="1">Uncharacterized protein</fullName>
    </submittedName>
</protein>
<keyword evidence="2" id="KW-1185">Reference proteome</keyword>
<organism evidence="1 2">
    <name type="scientific">Dallia pectoralis</name>
    <name type="common">Alaska blackfish</name>
    <dbReference type="NCBI Taxonomy" id="75939"/>
    <lineage>
        <taxon>Eukaryota</taxon>
        <taxon>Metazoa</taxon>
        <taxon>Chordata</taxon>
        <taxon>Craniata</taxon>
        <taxon>Vertebrata</taxon>
        <taxon>Euteleostomi</taxon>
        <taxon>Actinopterygii</taxon>
        <taxon>Neopterygii</taxon>
        <taxon>Teleostei</taxon>
        <taxon>Protacanthopterygii</taxon>
        <taxon>Esociformes</taxon>
        <taxon>Umbridae</taxon>
        <taxon>Dallia</taxon>
    </lineage>
</organism>
<name>A0ACC2GLP7_DALPE</name>
<comment type="caution">
    <text evidence="1">The sequence shown here is derived from an EMBL/GenBank/DDBJ whole genome shotgun (WGS) entry which is preliminary data.</text>
</comment>
<proteinExistence type="predicted"/>
<evidence type="ECO:0000313" key="1">
    <source>
        <dbReference type="EMBL" id="KAJ8004388.1"/>
    </source>
</evidence>
<dbReference type="Proteomes" id="UP001157502">
    <property type="component" value="Chromosome 11"/>
</dbReference>
<gene>
    <name evidence="1" type="ORF">DPEC_G00135180</name>
</gene>
<evidence type="ECO:0000313" key="2">
    <source>
        <dbReference type="Proteomes" id="UP001157502"/>
    </source>
</evidence>
<reference evidence="1" key="1">
    <citation type="submission" date="2021-05" db="EMBL/GenBank/DDBJ databases">
        <authorList>
            <person name="Pan Q."/>
            <person name="Jouanno E."/>
            <person name="Zahm M."/>
            <person name="Klopp C."/>
            <person name="Cabau C."/>
            <person name="Louis A."/>
            <person name="Berthelot C."/>
            <person name="Parey E."/>
            <person name="Roest Crollius H."/>
            <person name="Montfort J."/>
            <person name="Robinson-Rechavi M."/>
            <person name="Bouchez O."/>
            <person name="Lampietro C."/>
            <person name="Lopez Roques C."/>
            <person name="Donnadieu C."/>
            <person name="Postlethwait J."/>
            <person name="Bobe J."/>
            <person name="Dillon D."/>
            <person name="Chandos A."/>
            <person name="von Hippel F."/>
            <person name="Guiguen Y."/>
        </authorList>
    </citation>
    <scope>NUCLEOTIDE SEQUENCE</scope>
    <source>
        <strain evidence="1">YG-Jan2019</strain>
    </source>
</reference>